<evidence type="ECO:0000313" key="10">
    <source>
        <dbReference type="EMBL" id="RKG36589.1"/>
    </source>
</evidence>
<dbReference type="SUPFAM" id="SSF52402">
    <property type="entry name" value="Adenine nucleotide alpha hydrolases-like"/>
    <property type="match status" value="1"/>
</dbReference>
<comment type="similarity">
    <text evidence="8">Belongs to the tRNA(Ile)-lysidine synthase family.</text>
</comment>
<dbReference type="Gene3D" id="1.20.59.20">
    <property type="match status" value="1"/>
</dbReference>
<keyword evidence="5 8" id="KW-0547">Nucleotide-binding</keyword>
<dbReference type="OrthoDB" id="9807403at2"/>
<evidence type="ECO:0000256" key="4">
    <source>
        <dbReference type="ARBA" id="ARBA00022694"/>
    </source>
</evidence>
<comment type="catalytic activity">
    <reaction evidence="7 8">
        <text>cytidine(34) in tRNA(Ile2) + L-lysine + ATP = lysidine(34) in tRNA(Ile2) + AMP + diphosphate + H(+)</text>
        <dbReference type="Rhea" id="RHEA:43744"/>
        <dbReference type="Rhea" id="RHEA-COMP:10625"/>
        <dbReference type="Rhea" id="RHEA-COMP:10670"/>
        <dbReference type="ChEBI" id="CHEBI:15378"/>
        <dbReference type="ChEBI" id="CHEBI:30616"/>
        <dbReference type="ChEBI" id="CHEBI:32551"/>
        <dbReference type="ChEBI" id="CHEBI:33019"/>
        <dbReference type="ChEBI" id="CHEBI:82748"/>
        <dbReference type="ChEBI" id="CHEBI:83665"/>
        <dbReference type="ChEBI" id="CHEBI:456215"/>
        <dbReference type="EC" id="6.3.4.19"/>
    </reaction>
</comment>
<reference evidence="10 11" key="1">
    <citation type="submission" date="2018-09" db="EMBL/GenBank/DDBJ databases">
        <title>The draft genome of Acinetobacter spp. strains.</title>
        <authorList>
            <person name="Qin J."/>
            <person name="Feng Y."/>
            <person name="Zong Z."/>
        </authorList>
    </citation>
    <scope>NUCLEOTIDE SEQUENCE [LARGE SCALE GENOMIC DNA]</scope>
    <source>
        <strain evidence="10 11">WCHAc060115</strain>
    </source>
</reference>
<dbReference type="Pfam" id="PF09179">
    <property type="entry name" value="TilS"/>
    <property type="match status" value="1"/>
</dbReference>
<dbReference type="RefSeq" id="WP_120384873.1">
    <property type="nucleotide sequence ID" value="NZ_RAXT01000040.1"/>
</dbReference>
<evidence type="ECO:0000256" key="6">
    <source>
        <dbReference type="ARBA" id="ARBA00022840"/>
    </source>
</evidence>
<evidence type="ECO:0000256" key="8">
    <source>
        <dbReference type="HAMAP-Rule" id="MF_01161"/>
    </source>
</evidence>
<evidence type="ECO:0000256" key="2">
    <source>
        <dbReference type="ARBA" id="ARBA00022490"/>
    </source>
</evidence>
<keyword evidence="11" id="KW-1185">Reference proteome</keyword>
<accession>A0A3A8ER25</accession>
<evidence type="ECO:0000256" key="5">
    <source>
        <dbReference type="ARBA" id="ARBA00022741"/>
    </source>
</evidence>
<proteinExistence type="inferred from homology"/>
<dbReference type="SUPFAM" id="SSF56037">
    <property type="entry name" value="PheT/TilS domain"/>
    <property type="match status" value="1"/>
</dbReference>
<comment type="function">
    <text evidence="8">Ligates lysine onto the cytidine present at position 34 of the AUA codon-specific tRNA(Ile) that contains the anticodon CAU, in an ATP-dependent manner. Cytidine is converted to lysidine, thus changing the amino acid specificity of the tRNA from methionine to isoleucine.</text>
</comment>
<dbReference type="InterPro" id="IPR011063">
    <property type="entry name" value="TilS/TtcA_N"/>
</dbReference>
<comment type="domain">
    <text evidence="8">The N-terminal region contains the highly conserved SGGXDS motif, predicted to be a P-loop motif involved in ATP binding.</text>
</comment>
<dbReference type="EMBL" id="RAXT01000040">
    <property type="protein sequence ID" value="RKG36589.1"/>
    <property type="molecule type" value="Genomic_DNA"/>
</dbReference>
<dbReference type="EC" id="6.3.4.19" evidence="8"/>
<dbReference type="Pfam" id="PF01171">
    <property type="entry name" value="ATP_bind_3"/>
    <property type="match status" value="1"/>
</dbReference>
<keyword evidence="2 8" id="KW-0963">Cytoplasm</keyword>
<dbReference type="PANTHER" id="PTHR43033">
    <property type="entry name" value="TRNA(ILE)-LYSIDINE SYNTHASE-RELATED"/>
    <property type="match status" value="1"/>
</dbReference>
<keyword evidence="6 8" id="KW-0067">ATP-binding</keyword>
<dbReference type="AlphaFoldDB" id="A0A3A8ER25"/>
<dbReference type="NCBIfam" id="TIGR02432">
    <property type="entry name" value="lysidine_TilS_N"/>
    <property type="match status" value="1"/>
</dbReference>
<comment type="subcellular location">
    <subcellularLocation>
        <location evidence="1 8">Cytoplasm</location>
    </subcellularLocation>
</comment>
<dbReference type="InterPro" id="IPR012094">
    <property type="entry name" value="tRNA_Ile_lys_synt"/>
</dbReference>
<evidence type="ECO:0000256" key="1">
    <source>
        <dbReference type="ARBA" id="ARBA00004496"/>
    </source>
</evidence>
<evidence type="ECO:0000313" key="11">
    <source>
        <dbReference type="Proteomes" id="UP000280405"/>
    </source>
</evidence>
<dbReference type="GO" id="GO:0005524">
    <property type="term" value="F:ATP binding"/>
    <property type="evidence" value="ECO:0007669"/>
    <property type="project" value="UniProtKB-UniRule"/>
</dbReference>
<name>A0A3A8ER25_9GAMM</name>
<dbReference type="GO" id="GO:0005737">
    <property type="term" value="C:cytoplasm"/>
    <property type="evidence" value="ECO:0007669"/>
    <property type="project" value="UniProtKB-SubCell"/>
</dbReference>
<protein>
    <recommendedName>
        <fullName evidence="8">tRNA(Ile)-lysidine synthase</fullName>
        <ecNumber evidence="8">6.3.4.19</ecNumber>
    </recommendedName>
    <alternativeName>
        <fullName evidence="8">tRNA(Ile)-2-lysyl-cytidine synthase</fullName>
    </alternativeName>
    <alternativeName>
        <fullName evidence="8">tRNA(Ile)-lysidine synthetase</fullName>
    </alternativeName>
</protein>
<evidence type="ECO:0000256" key="3">
    <source>
        <dbReference type="ARBA" id="ARBA00022598"/>
    </source>
</evidence>
<dbReference type="SUPFAM" id="SSF82829">
    <property type="entry name" value="MesJ substrate recognition domain-like"/>
    <property type="match status" value="1"/>
</dbReference>
<feature type="domain" description="Lysidine-tRNA(Ile) synthetase C-terminal" evidence="9">
    <location>
        <begin position="377"/>
        <end position="451"/>
    </location>
</feature>
<dbReference type="InterPro" id="IPR014729">
    <property type="entry name" value="Rossmann-like_a/b/a_fold"/>
</dbReference>
<dbReference type="Gene3D" id="3.40.50.620">
    <property type="entry name" value="HUPs"/>
    <property type="match status" value="1"/>
</dbReference>
<dbReference type="GO" id="GO:0032267">
    <property type="term" value="F:tRNA(Ile)-lysidine synthase activity"/>
    <property type="evidence" value="ECO:0007669"/>
    <property type="project" value="UniProtKB-EC"/>
</dbReference>
<gene>
    <name evidence="8 10" type="primary">tilS</name>
    <name evidence="10" type="ORF">D7V20_14380</name>
</gene>
<keyword evidence="4 8" id="KW-0819">tRNA processing</keyword>
<sequence>MRSTLPAFNEVWQRQFRARFLKQYSQFSENTHFLIGCSGGMDSMLLLHLMAQLFPQRIRAIYVNHQLQKASDTWADFVLQQCLTLNIPYIIQNVQVANGNLENQAREARYQAYRQHLHENEVLVLAHHQQDQAETVMLRLLSGAGVSGLSAMQIVDHRLIDQQKITLWRPLLDLSREQICQWVEQLDIRYVDDPTNLDTQYDRAWCRHELWHILQSRYPKMQQALARTSYLMQDAEQILNEVLVEDLAFCGDAEQLDLNKFQQLSQARQRQLLSVWMKGDHTYRPAFDMVNRIFEEVIDSKVDSQAALQWNHFYYLRYQNYLYRIEKDKYLASKSTEQQLEQQLILHLKDELDLASGIFIIETAKMGLSFALLDCKLTLKARLGGEKIHLYGRVGAWPLKKAIQEAHIFPWMRHTIQILSVDNVMLGVFTPKGFWLAQSQYCEIGGWQPNLISALKNKVECDS</sequence>
<dbReference type="PANTHER" id="PTHR43033:SF1">
    <property type="entry name" value="TRNA(ILE)-LYSIDINE SYNTHASE-RELATED"/>
    <property type="match status" value="1"/>
</dbReference>
<dbReference type="InterPro" id="IPR012796">
    <property type="entry name" value="Lysidine-tRNA-synth_C"/>
</dbReference>
<feature type="binding site" evidence="8">
    <location>
        <begin position="38"/>
        <end position="43"/>
    </location>
    <ligand>
        <name>ATP</name>
        <dbReference type="ChEBI" id="CHEBI:30616"/>
    </ligand>
</feature>
<dbReference type="InterPro" id="IPR015262">
    <property type="entry name" value="tRNA_Ile_lys_synt_subst-bd"/>
</dbReference>
<keyword evidence="3 8" id="KW-0436">Ligase</keyword>
<dbReference type="CDD" id="cd01992">
    <property type="entry name" value="TilS_N"/>
    <property type="match status" value="1"/>
</dbReference>
<evidence type="ECO:0000259" key="9">
    <source>
        <dbReference type="SMART" id="SM00977"/>
    </source>
</evidence>
<dbReference type="InterPro" id="IPR012795">
    <property type="entry name" value="tRNA_Ile_lys_synt_N"/>
</dbReference>
<dbReference type="NCBIfam" id="TIGR02433">
    <property type="entry name" value="lysidine_TilS_C"/>
    <property type="match status" value="1"/>
</dbReference>
<dbReference type="Pfam" id="PF11734">
    <property type="entry name" value="TilS_C"/>
    <property type="match status" value="1"/>
</dbReference>
<dbReference type="SMART" id="SM00977">
    <property type="entry name" value="TilS_C"/>
    <property type="match status" value="1"/>
</dbReference>
<comment type="caution">
    <text evidence="10">The sequence shown here is derived from an EMBL/GenBank/DDBJ whole genome shotgun (WGS) entry which is preliminary data.</text>
</comment>
<dbReference type="HAMAP" id="MF_01161">
    <property type="entry name" value="tRNA_Ile_lys_synt"/>
    <property type="match status" value="1"/>
</dbReference>
<dbReference type="GO" id="GO:0006400">
    <property type="term" value="P:tRNA modification"/>
    <property type="evidence" value="ECO:0007669"/>
    <property type="project" value="UniProtKB-UniRule"/>
</dbReference>
<evidence type="ECO:0000256" key="7">
    <source>
        <dbReference type="ARBA" id="ARBA00048539"/>
    </source>
</evidence>
<dbReference type="Proteomes" id="UP000280405">
    <property type="component" value="Unassembled WGS sequence"/>
</dbReference>
<organism evidence="10 11">
    <name type="scientific">Acinetobacter rongchengensis</name>
    <dbReference type="NCBI Taxonomy" id="2419601"/>
    <lineage>
        <taxon>Bacteria</taxon>
        <taxon>Pseudomonadati</taxon>
        <taxon>Pseudomonadota</taxon>
        <taxon>Gammaproteobacteria</taxon>
        <taxon>Moraxellales</taxon>
        <taxon>Moraxellaceae</taxon>
        <taxon>Acinetobacter</taxon>
    </lineage>
</organism>